<organism evidence="4 5">
    <name type="scientific">Solicola gregarius</name>
    <dbReference type="NCBI Taxonomy" id="2908642"/>
    <lineage>
        <taxon>Bacteria</taxon>
        <taxon>Bacillati</taxon>
        <taxon>Actinomycetota</taxon>
        <taxon>Actinomycetes</taxon>
        <taxon>Propionibacteriales</taxon>
        <taxon>Nocardioidaceae</taxon>
        <taxon>Solicola</taxon>
    </lineage>
</organism>
<dbReference type="PANTHER" id="PTHR47506">
    <property type="entry name" value="TRANSCRIPTIONAL REGULATORY PROTEIN"/>
    <property type="match status" value="1"/>
</dbReference>
<evidence type="ECO:0000256" key="2">
    <source>
        <dbReference type="ARBA" id="ARBA00023163"/>
    </source>
</evidence>
<evidence type="ECO:0000313" key="4">
    <source>
        <dbReference type="EMBL" id="UYM06342.1"/>
    </source>
</evidence>
<dbReference type="InterPro" id="IPR036271">
    <property type="entry name" value="Tet_transcr_reg_TetR-rel_C_sf"/>
</dbReference>
<gene>
    <name evidence="4" type="ORF">L0C25_04495</name>
</gene>
<evidence type="ECO:0000259" key="3">
    <source>
        <dbReference type="Pfam" id="PF16925"/>
    </source>
</evidence>
<dbReference type="RefSeq" id="WP_271635232.1">
    <property type="nucleotide sequence ID" value="NZ_CP094970.1"/>
</dbReference>
<dbReference type="AlphaFoldDB" id="A0AA46YL91"/>
<dbReference type="Gene3D" id="1.10.10.60">
    <property type="entry name" value="Homeodomain-like"/>
    <property type="match status" value="1"/>
</dbReference>
<dbReference type="SUPFAM" id="SSF48498">
    <property type="entry name" value="Tetracyclin repressor-like, C-terminal domain"/>
    <property type="match status" value="1"/>
</dbReference>
<keyword evidence="5" id="KW-1185">Reference proteome</keyword>
<dbReference type="SUPFAM" id="SSF46689">
    <property type="entry name" value="Homeodomain-like"/>
    <property type="match status" value="1"/>
</dbReference>
<sequence>MTKLGDERRTGVLRTAVHAASIEGLEGLTLGRLAVVSGVPKSALQALFGTKESLQLAIVAYAVDIFQHEVLTPSADVPDGLARLRVVMESWIDYLIIFDGGCLFVASASELDGRPGPTRDAITDAVVSGESLLVRQTDLAQRLGELPTEPDPEQVAFELHAVLLKANHDRQLLARDDALNRARTALDRILPPAP</sequence>
<proteinExistence type="predicted"/>
<keyword evidence="1" id="KW-0805">Transcription regulation</keyword>
<dbReference type="InterPro" id="IPR009057">
    <property type="entry name" value="Homeodomain-like_sf"/>
</dbReference>
<reference evidence="4" key="1">
    <citation type="submission" date="2022-01" db="EMBL/GenBank/DDBJ databases">
        <title>Nocardioidaceae gen. sp. A5X3R13.</title>
        <authorList>
            <person name="Lopez Marin M.A."/>
            <person name="Uhlik O."/>
        </authorList>
    </citation>
    <scope>NUCLEOTIDE SEQUENCE</scope>
    <source>
        <strain evidence="4">A5X3R13</strain>
    </source>
</reference>
<feature type="domain" description="Tetracyclin repressor-like C-terminal" evidence="3">
    <location>
        <begin position="80"/>
        <end position="186"/>
    </location>
</feature>
<dbReference type="Gene3D" id="1.10.357.10">
    <property type="entry name" value="Tetracycline Repressor, domain 2"/>
    <property type="match status" value="1"/>
</dbReference>
<name>A0AA46YL91_9ACTN</name>
<dbReference type="PANTHER" id="PTHR47506:SF6">
    <property type="entry name" value="HTH-TYPE TRANSCRIPTIONAL REPRESSOR NEMR"/>
    <property type="match status" value="1"/>
</dbReference>
<keyword evidence="2" id="KW-0804">Transcription</keyword>
<protein>
    <submittedName>
        <fullName evidence="4">TetR/AcrR family transcriptional regulator</fullName>
    </submittedName>
</protein>
<evidence type="ECO:0000256" key="1">
    <source>
        <dbReference type="ARBA" id="ARBA00023015"/>
    </source>
</evidence>
<dbReference type="InterPro" id="IPR011075">
    <property type="entry name" value="TetR_C"/>
</dbReference>
<evidence type="ECO:0000313" key="5">
    <source>
        <dbReference type="Proteomes" id="UP001164390"/>
    </source>
</evidence>
<accession>A0AA46YL91</accession>
<dbReference type="EMBL" id="CP094970">
    <property type="protein sequence ID" value="UYM06342.1"/>
    <property type="molecule type" value="Genomic_DNA"/>
</dbReference>
<dbReference type="KEGG" id="sgrg:L0C25_04495"/>
<dbReference type="Proteomes" id="UP001164390">
    <property type="component" value="Chromosome"/>
</dbReference>
<dbReference type="Pfam" id="PF16925">
    <property type="entry name" value="TetR_C_13"/>
    <property type="match status" value="1"/>
</dbReference>